<organism evidence="1 2">
    <name type="scientific">Rhodonia placenta</name>
    <dbReference type="NCBI Taxonomy" id="104341"/>
    <lineage>
        <taxon>Eukaryota</taxon>
        <taxon>Fungi</taxon>
        <taxon>Dikarya</taxon>
        <taxon>Basidiomycota</taxon>
        <taxon>Agaricomycotina</taxon>
        <taxon>Agaricomycetes</taxon>
        <taxon>Polyporales</taxon>
        <taxon>Adustoporiaceae</taxon>
        <taxon>Rhodonia</taxon>
    </lineage>
</organism>
<reference evidence="1" key="2">
    <citation type="journal article" name="Front. Microbiol.">
        <title>Degradative Capacity of Two Strains of Rhodonia placenta: From Phenotype to Genotype.</title>
        <authorList>
            <person name="Kolle M."/>
            <person name="Horta M.A.C."/>
            <person name="Nowrousian M."/>
            <person name="Ohm R.A."/>
            <person name="Benz J.P."/>
            <person name="Pilgard A."/>
        </authorList>
    </citation>
    <scope>NUCLEOTIDE SEQUENCE</scope>
    <source>
        <strain evidence="1">FPRL280</strain>
    </source>
</reference>
<dbReference type="EMBL" id="JADOXO010000448">
    <property type="protein sequence ID" value="KAF9804287.1"/>
    <property type="molecule type" value="Genomic_DNA"/>
</dbReference>
<reference evidence="1" key="1">
    <citation type="submission" date="2020-11" db="EMBL/GenBank/DDBJ databases">
        <authorList>
            <person name="Koelle M."/>
            <person name="Horta M.A.C."/>
            <person name="Nowrousian M."/>
            <person name="Ohm R.A."/>
            <person name="Benz P."/>
            <person name="Pilgard A."/>
        </authorList>
    </citation>
    <scope>NUCLEOTIDE SEQUENCE</scope>
    <source>
        <strain evidence="1">FPRL280</strain>
    </source>
</reference>
<accession>A0A8H7NUD8</accession>
<evidence type="ECO:0000313" key="2">
    <source>
        <dbReference type="Proteomes" id="UP000639403"/>
    </source>
</evidence>
<gene>
    <name evidence="1" type="ORF">IEO21_09430</name>
</gene>
<dbReference type="AlphaFoldDB" id="A0A8H7NUD8"/>
<proteinExistence type="predicted"/>
<comment type="caution">
    <text evidence="1">The sequence shown here is derived from an EMBL/GenBank/DDBJ whole genome shotgun (WGS) entry which is preliminary data.</text>
</comment>
<dbReference type="Proteomes" id="UP000639403">
    <property type="component" value="Unassembled WGS sequence"/>
</dbReference>
<name>A0A8H7NUD8_9APHY</name>
<protein>
    <submittedName>
        <fullName evidence="1">Uncharacterized protein</fullName>
    </submittedName>
</protein>
<evidence type="ECO:0000313" key="1">
    <source>
        <dbReference type="EMBL" id="KAF9804287.1"/>
    </source>
</evidence>
<sequence length="110" mass="12337">MHISRGVPGRNSTIAKHHAIAGYCSGSQRDESRLYLRTRCSPQQAEEARSRARPYVPRAICVAQAVQNGGYRVKRERKRTNNVSADPTRLTRVSYLIVLIFARYAAPIPA</sequence>